<comment type="catalytic activity">
    <reaction evidence="11">
        <text>Couples ATP hydrolysis with the unwinding of duplex DNA by translocating in the 3'-5' direction.</text>
        <dbReference type="EC" id="5.6.2.4"/>
    </reaction>
</comment>
<evidence type="ECO:0000313" key="15">
    <source>
        <dbReference type="Proteomes" id="UP001629953"/>
    </source>
</evidence>
<keyword evidence="9 11" id="KW-0238">DNA-binding</keyword>
<feature type="binding site" evidence="11">
    <location>
        <position position="452"/>
    </location>
    <ligand>
        <name>Zn(2+)</name>
        <dbReference type="ChEBI" id="CHEBI:29105"/>
        <label>2</label>
    </ligand>
</feature>
<dbReference type="PANTHER" id="PTHR30580:SF0">
    <property type="entry name" value="PRIMOSOMAL PROTEIN N"/>
    <property type="match status" value="1"/>
</dbReference>
<keyword evidence="2 11" id="KW-0235">DNA replication</keyword>
<feature type="binding site" evidence="11">
    <location>
        <position position="467"/>
    </location>
    <ligand>
        <name>Zn(2+)</name>
        <dbReference type="ChEBI" id="CHEBI:29105"/>
        <label>2</label>
    </ligand>
</feature>
<dbReference type="Pfam" id="PF17764">
    <property type="entry name" value="PriA_3primeBD"/>
    <property type="match status" value="1"/>
</dbReference>
<feature type="binding site" evidence="11">
    <location>
        <position position="443"/>
    </location>
    <ligand>
        <name>Zn(2+)</name>
        <dbReference type="ChEBI" id="CHEBI:29105"/>
        <label>1</label>
    </ligand>
</feature>
<dbReference type="GO" id="GO:0016787">
    <property type="term" value="F:hydrolase activity"/>
    <property type="evidence" value="ECO:0007669"/>
    <property type="project" value="UniProtKB-KW"/>
</dbReference>
<dbReference type="PROSITE" id="PS51194">
    <property type="entry name" value="HELICASE_CTER"/>
    <property type="match status" value="1"/>
</dbReference>
<dbReference type="InterPro" id="IPR041222">
    <property type="entry name" value="PriA_3primeBD"/>
</dbReference>
<comment type="subunit">
    <text evidence="11">Component of the replication restart primosome.</text>
</comment>
<evidence type="ECO:0000256" key="11">
    <source>
        <dbReference type="HAMAP-Rule" id="MF_00983"/>
    </source>
</evidence>
<dbReference type="EMBL" id="JBEQCT010000007">
    <property type="protein sequence ID" value="MFM2486119.1"/>
    <property type="molecule type" value="Genomic_DNA"/>
</dbReference>
<keyword evidence="7 11" id="KW-0862">Zinc</keyword>
<dbReference type="CDD" id="cd17929">
    <property type="entry name" value="DEXHc_priA"/>
    <property type="match status" value="1"/>
</dbReference>
<dbReference type="CDD" id="cd18804">
    <property type="entry name" value="SF2_C_priA"/>
    <property type="match status" value="1"/>
</dbReference>
<dbReference type="Proteomes" id="UP001629953">
    <property type="component" value="Unassembled WGS sequence"/>
</dbReference>
<evidence type="ECO:0000259" key="13">
    <source>
        <dbReference type="PROSITE" id="PS51194"/>
    </source>
</evidence>
<accession>A0ABW9G9P0</accession>
<dbReference type="Pfam" id="PF00271">
    <property type="entry name" value="Helicase_C"/>
    <property type="match status" value="1"/>
</dbReference>
<dbReference type="RefSeq" id="WP_408624402.1">
    <property type="nucleotide sequence ID" value="NZ_JBEQCT010000007.1"/>
</dbReference>
<comment type="similarity">
    <text evidence="11">Belongs to the helicase family. PriA subfamily.</text>
</comment>
<comment type="caution">
    <text evidence="14">The sequence shown here is derived from an EMBL/GenBank/DDBJ whole genome shotgun (WGS) entry which is preliminary data.</text>
</comment>
<dbReference type="Gene3D" id="3.40.50.300">
    <property type="entry name" value="P-loop containing nucleotide triphosphate hydrolases"/>
    <property type="match status" value="2"/>
</dbReference>
<evidence type="ECO:0000256" key="6">
    <source>
        <dbReference type="ARBA" id="ARBA00022806"/>
    </source>
</evidence>
<organism evidence="14 15">
    <name type="scientific">Celerinatantimonas yamalensis</name>
    <dbReference type="NCBI Taxonomy" id="559956"/>
    <lineage>
        <taxon>Bacteria</taxon>
        <taxon>Pseudomonadati</taxon>
        <taxon>Pseudomonadota</taxon>
        <taxon>Gammaproteobacteria</taxon>
        <taxon>Celerinatantimonadaceae</taxon>
        <taxon>Celerinatantimonas</taxon>
    </lineage>
</organism>
<dbReference type="InterPro" id="IPR014001">
    <property type="entry name" value="Helicase_ATP-bd"/>
</dbReference>
<keyword evidence="15" id="KW-1185">Reference proteome</keyword>
<keyword evidence="8 11" id="KW-0067">ATP-binding</keyword>
<dbReference type="Pfam" id="PF00270">
    <property type="entry name" value="DEAD"/>
    <property type="match status" value="1"/>
</dbReference>
<name>A0ABW9G9P0_9GAMM</name>
<keyword evidence="4 11" id="KW-0547">Nucleotide-binding</keyword>
<dbReference type="EC" id="5.6.2.4" evidence="11"/>
<dbReference type="InterPro" id="IPR005259">
    <property type="entry name" value="PriA"/>
</dbReference>
<keyword evidence="3 11" id="KW-0479">Metal-binding</keyword>
<dbReference type="InterPro" id="IPR027417">
    <property type="entry name" value="P-loop_NTPase"/>
</dbReference>
<comment type="function">
    <text evidence="11">Initiates the restart of stalled replication forks, which reloads the replicative helicase on sites other than the origin of replication. Recognizes and binds to abandoned replication forks and remodels them to uncover a helicase loading site. Promotes assembly of the primosome at these replication forks.</text>
</comment>
<dbReference type="Gene3D" id="3.40.1440.60">
    <property type="entry name" value="PriA, 3(prime) DNA-binding domain"/>
    <property type="match status" value="1"/>
</dbReference>
<keyword evidence="6 11" id="KW-0347">Helicase</keyword>
<gene>
    <name evidence="11 14" type="primary">priA</name>
    <name evidence="14" type="ORF">ABUE30_13790</name>
</gene>
<feature type="binding site" evidence="11">
    <location>
        <position position="449"/>
    </location>
    <ligand>
        <name>Zn(2+)</name>
        <dbReference type="ChEBI" id="CHEBI:29105"/>
        <label>2</label>
    </ligand>
</feature>
<evidence type="ECO:0000256" key="5">
    <source>
        <dbReference type="ARBA" id="ARBA00022801"/>
    </source>
</evidence>
<reference evidence="14 15" key="1">
    <citation type="journal article" date="2013" name="Int. J. Syst. Evol. Microbiol.">
        <title>Celerinatantimonas yamalensis sp. nov., a cold-adapted diazotrophic bacterium from a cold permafrost brine.</title>
        <authorList>
            <person name="Shcherbakova V."/>
            <person name="Chuvilskaya N."/>
            <person name="Rivkina E."/>
            <person name="Demidov N."/>
            <person name="Uchaeva V."/>
            <person name="Suetin S."/>
            <person name="Suzina N."/>
            <person name="Gilichinsky D."/>
        </authorList>
    </citation>
    <scope>NUCLEOTIDE SEQUENCE [LARGE SCALE GENOMIC DNA]</scope>
    <source>
        <strain evidence="14 15">C7</strain>
    </source>
</reference>
<dbReference type="HAMAP" id="MF_00983">
    <property type="entry name" value="PriA"/>
    <property type="match status" value="1"/>
</dbReference>
<feature type="binding site" evidence="11">
    <location>
        <position position="480"/>
    </location>
    <ligand>
        <name>Zn(2+)</name>
        <dbReference type="ChEBI" id="CHEBI:29105"/>
        <label>1</label>
    </ligand>
</feature>
<protein>
    <recommendedName>
        <fullName evidence="11">Replication restart protein PriA</fullName>
    </recommendedName>
    <alternativeName>
        <fullName evidence="11">ATP-dependent DNA helicase PriA</fullName>
        <ecNumber evidence="11">5.6.2.4</ecNumber>
    </alternativeName>
    <alternativeName>
        <fullName evidence="11">DNA 3'-5' helicase PriA</fullName>
    </alternativeName>
</protein>
<evidence type="ECO:0000256" key="9">
    <source>
        <dbReference type="ARBA" id="ARBA00023125"/>
    </source>
</evidence>
<dbReference type="InterPro" id="IPR001650">
    <property type="entry name" value="Helicase_C-like"/>
</dbReference>
<sequence>MNLIRVGMATHLRRNFDYSLPAQTQLPAVGSRVSVPFGNRQMTAIVLSHPTQSTVAADKLRPIHHIIDTQALLPHSLHQLLIWAADYYHYNLGDVYLQALPKLLRQGSPASPVPIDAWQITDKGQARLIELSQSAKAPKQRQALALFDDSQQPQPHSLFSAAKISRATLKTLEKQGWIRTQVIHPQSQNWQADVHLAQTPLTLNRQQAVAVAAINQNVQQFAPYLLEGITGSGKTEVYLQILEPILKAGRQALILVPEIGLTPQTIARFKQRFELPMVVLHSGLNDRQRLDAWLAARNGDAAIIIGTRSALFTPMQAPGIIIIDEEHDSSFKQQDTFRYHARDVALMRAKLEQIPVVMGTATPALETLHNALTGRYQHLELTERAGNAALAKYELIDIRHQPLQAGLSPQLLAAVQQTLRQGQQVMLFLNRRGYAPALLCHECGGVVECDRCERFYTLHQAPPHLACHHCGKQRPIPVQCQHCGSTNLVTTGVGTEQLESQLKTLFADYSIARIDRDSTRRKGSLDTMLQSISDNRHQILIGTQMLAKGHHFPNVTLVAIVDIDHALFSSDFRASERLAQLFIQVAGRAGRAGKAGKVLLQTHHPEHELLQDLVNNGYGHFARFALAERQATELPPFSYHALLRFEATALEKLQQLAQPLETLAKQSNPGSCWVFPMTESPIPKRAGKYRQQQLLQAPNRRQLHQLVSILIDWLEQSSQAKQVRWSVDIDPIDML</sequence>
<dbReference type="SUPFAM" id="SSF52540">
    <property type="entry name" value="P-loop containing nucleoside triphosphate hydrolases"/>
    <property type="match status" value="2"/>
</dbReference>
<feature type="binding site" evidence="11">
    <location>
        <position position="470"/>
    </location>
    <ligand>
        <name>Zn(2+)</name>
        <dbReference type="ChEBI" id="CHEBI:29105"/>
        <label>2</label>
    </ligand>
</feature>
<dbReference type="Pfam" id="PF18074">
    <property type="entry name" value="PriA_C"/>
    <property type="match status" value="1"/>
</dbReference>
<feature type="domain" description="Helicase C-terminal" evidence="13">
    <location>
        <begin position="472"/>
        <end position="632"/>
    </location>
</feature>
<keyword evidence="10 11" id="KW-0413">Isomerase</keyword>
<dbReference type="InterPro" id="IPR042115">
    <property type="entry name" value="PriA_3primeBD_sf"/>
</dbReference>
<dbReference type="PANTHER" id="PTHR30580">
    <property type="entry name" value="PRIMOSOMAL PROTEIN N"/>
    <property type="match status" value="1"/>
</dbReference>
<evidence type="ECO:0000256" key="8">
    <source>
        <dbReference type="ARBA" id="ARBA00022840"/>
    </source>
</evidence>
<dbReference type="InterPro" id="IPR041236">
    <property type="entry name" value="PriA_C"/>
</dbReference>
<feature type="binding site" evidence="11">
    <location>
        <position position="483"/>
    </location>
    <ligand>
        <name>Zn(2+)</name>
        <dbReference type="ChEBI" id="CHEBI:29105"/>
        <label>1</label>
    </ligand>
</feature>
<evidence type="ECO:0000313" key="14">
    <source>
        <dbReference type="EMBL" id="MFM2486119.1"/>
    </source>
</evidence>
<keyword evidence="1 11" id="KW-0639">Primosome</keyword>
<dbReference type="InterPro" id="IPR011545">
    <property type="entry name" value="DEAD/DEAH_box_helicase_dom"/>
</dbReference>
<evidence type="ECO:0000256" key="4">
    <source>
        <dbReference type="ARBA" id="ARBA00022741"/>
    </source>
</evidence>
<feature type="domain" description="Helicase ATP-binding" evidence="12">
    <location>
        <begin position="215"/>
        <end position="381"/>
    </location>
</feature>
<dbReference type="NCBIfam" id="NF004067">
    <property type="entry name" value="PRK05580.1-4"/>
    <property type="match status" value="1"/>
</dbReference>
<dbReference type="SMART" id="SM00490">
    <property type="entry name" value="HELICc"/>
    <property type="match status" value="1"/>
</dbReference>
<evidence type="ECO:0000259" key="12">
    <source>
        <dbReference type="PROSITE" id="PS51192"/>
    </source>
</evidence>
<dbReference type="NCBIfam" id="NF004065">
    <property type="entry name" value="PRK05580.1-1"/>
    <property type="match status" value="1"/>
</dbReference>
<evidence type="ECO:0000256" key="10">
    <source>
        <dbReference type="ARBA" id="ARBA00023235"/>
    </source>
</evidence>
<evidence type="ECO:0000256" key="1">
    <source>
        <dbReference type="ARBA" id="ARBA00022515"/>
    </source>
</evidence>
<evidence type="ECO:0000256" key="2">
    <source>
        <dbReference type="ARBA" id="ARBA00022705"/>
    </source>
</evidence>
<comment type="cofactor">
    <cofactor evidence="11">
        <name>Zn(2+)</name>
        <dbReference type="ChEBI" id="CHEBI:29105"/>
    </cofactor>
    <text evidence="11">Binds 2 zinc ions per subunit.</text>
</comment>
<proteinExistence type="inferred from homology"/>
<evidence type="ECO:0000256" key="7">
    <source>
        <dbReference type="ARBA" id="ARBA00022833"/>
    </source>
</evidence>
<dbReference type="PROSITE" id="PS51192">
    <property type="entry name" value="HELICASE_ATP_BIND_1"/>
    <property type="match status" value="1"/>
</dbReference>
<feature type="binding site" evidence="11">
    <location>
        <position position="440"/>
    </location>
    <ligand>
        <name>Zn(2+)</name>
        <dbReference type="ChEBI" id="CHEBI:29105"/>
        <label>1</label>
    </ligand>
</feature>
<evidence type="ECO:0000256" key="3">
    <source>
        <dbReference type="ARBA" id="ARBA00022723"/>
    </source>
</evidence>
<dbReference type="SMART" id="SM00487">
    <property type="entry name" value="DEXDc"/>
    <property type="match status" value="1"/>
</dbReference>
<comment type="catalytic activity">
    <reaction evidence="11">
        <text>ATP + H2O = ADP + phosphate + H(+)</text>
        <dbReference type="Rhea" id="RHEA:13065"/>
        <dbReference type="ChEBI" id="CHEBI:15377"/>
        <dbReference type="ChEBI" id="CHEBI:15378"/>
        <dbReference type="ChEBI" id="CHEBI:30616"/>
        <dbReference type="ChEBI" id="CHEBI:43474"/>
        <dbReference type="ChEBI" id="CHEBI:456216"/>
        <dbReference type="EC" id="5.6.2.4"/>
    </reaction>
</comment>
<keyword evidence="5 11" id="KW-0378">Hydrolase</keyword>
<dbReference type="NCBIfam" id="TIGR00595">
    <property type="entry name" value="priA"/>
    <property type="match status" value="1"/>
</dbReference>